<comment type="caution">
    <text evidence="2">The sequence shown here is derived from an EMBL/GenBank/DDBJ whole genome shotgun (WGS) entry which is preliminary data.</text>
</comment>
<feature type="region of interest" description="Disordered" evidence="1">
    <location>
        <begin position="1"/>
        <end position="24"/>
    </location>
</feature>
<proteinExistence type="predicted"/>
<gene>
    <name evidence="2" type="ORF">GCM10010339_83710</name>
</gene>
<reference evidence="2" key="1">
    <citation type="journal article" date="2014" name="Int. J. Syst. Evol. Microbiol.">
        <title>Complete genome sequence of Corynebacterium casei LMG S-19264T (=DSM 44701T), isolated from a smear-ripened cheese.</title>
        <authorList>
            <consortium name="US DOE Joint Genome Institute (JGI-PGF)"/>
            <person name="Walter F."/>
            <person name="Albersmeier A."/>
            <person name="Kalinowski J."/>
            <person name="Ruckert C."/>
        </authorList>
    </citation>
    <scope>NUCLEOTIDE SEQUENCE</scope>
    <source>
        <strain evidence="2">JCM 4714</strain>
    </source>
</reference>
<dbReference type="AlphaFoldDB" id="A0A918YSQ1"/>
<name>A0A918YSQ1_9ACTN</name>
<evidence type="ECO:0000313" key="2">
    <source>
        <dbReference type="EMBL" id="GHE14144.1"/>
    </source>
</evidence>
<keyword evidence="3" id="KW-1185">Reference proteome</keyword>
<sequence length="130" mass="13891">MTEASEETTPRAVHDEPAVGDAQSAAIDADTIRRTCEVVLWAPRLSGEEREAALLLGHVNLLLPEVAGLVRRARGEEQRTGVHVMGCALRALRAAGGVAPADADGLSDMATYCRALLNLYQQLSVEGDQR</sequence>
<dbReference type="RefSeq" id="WP_189958796.1">
    <property type="nucleotide sequence ID" value="NZ_BMVG01000047.1"/>
</dbReference>
<evidence type="ECO:0000256" key="1">
    <source>
        <dbReference type="SAM" id="MobiDB-lite"/>
    </source>
</evidence>
<evidence type="ECO:0000313" key="3">
    <source>
        <dbReference type="Proteomes" id="UP000655443"/>
    </source>
</evidence>
<feature type="compositionally biased region" description="Basic and acidic residues" evidence="1">
    <location>
        <begin position="8"/>
        <end position="17"/>
    </location>
</feature>
<protein>
    <submittedName>
        <fullName evidence="2">Uncharacterized protein</fullName>
    </submittedName>
</protein>
<accession>A0A918YSQ1</accession>
<dbReference type="EMBL" id="BMVG01000047">
    <property type="protein sequence ID" value="GHE14144.1"/>
    <property type="molecule type" value="Genomic_DNA"/>
</dbReference>
<dbReference type="Proteomes" id="UP000655443">
    <property type="component" value="Unassembled WGS sequence"/>
</dbReference>
<organism evidence="2 3">
    <name type="scientific">Streptomyces alanosinicus</name>
    <dbReference type="NCBI Taxonomy" id="68171"/>
    <lineage>
        <taxon>Bacteria</taxon>
        <taxon>Bacillati</taxon>
        <taxon>Actinomycetota</taxon>
        <taxon>Actinomycetes</taxon>
        <taxon>Kitasatosporales</taxon>
        <taxon>Streptomycetaceae</taxon>
        <taxon>Streptomyces</taxon>
    </lineage>
</organism>
<reference evidence="2" key="2">
    <citation type="submission" date="2020-09" db="EMBL/GenBank/DDBJ databases">
        <authorList>
            <person name="Sun Q."/>
            <person name="Ohkuma M."/>
        </authorList>
    </citation>
    <scope>NUCLEOTIDE SEQUENCE</scope>
    <source>
        <strain evidence="2">JCM 4714</strain>
    </source>
</reference>